<feature type="transmembrane region" description="Helical" evidence="6">
    <location>
        <begin position="148"/>
        <end position="166"/>
    </location>
</feature>
<dbReference type="AlphaFoldDB" id="A0A564YZ23"/>
<evidence type="ECO:0000256" key="1">
    <source>
        <dbReference type="ARBA" id="ARBA00004141"/>
    </source>
</evidence>
<dbReference type="GO" id="GO:0016020">
    <property type="term" value="C:membrane"/>
    <property type="evidence" value="ECO:0007669"/>
    <property type="project" value="UniProtKB-SubCell"/>
</dbReference>
<evidence type="ECO:0000256" key="2">
    <source>
        <dbReference type="ARBA" id="ARBA00022692"/>
    </source>
</evidence>
<evidence type="ECO:0000313" key="8">
    <source>
        <dbReference type="EMBL" id="VUZ51933.1"/>
    </source>
</evidence>
<evidence type="ECO:0000256" key="6">
    <source>
        <dbReference type="SAM" id="Phobius"/>
    </source>
</evidence>
<dbReference type="InterPro" id="IPR057282">
    <property type="entry name" value="RETREG1-3-like_RHD"/>
</dbReference>
<feature type="non-terminal residue" evidence="8">
    <location>
        <position position="458"/>
    </location>
</feature>
<dbReference type="PANTHER" id="PTHR20952:SF0">
    <property type="entry name" value="ADP-RIBOSYLATION FACTOR-LIKE PROTEIN 6-INTERACTING PROTEIN 1"/>
    <property type="match status" value="1"/>
</dbReference>
<dbReference type="Proteomes" id="UP000321570">
    <property type="component" value="Unassembled WGS sequence"/>
</dbReference>
<feature type="domain" description="RETREG1-3/ARL6IP-like N-terminal reticulon-homology" evidence="7">
    <location>
        <begin position="24"/>
        <end position="207"/>
    </location>
</feature>
<evidence type="ECO:0000313" key="9">
    <source>
        <dbReference type="Proteomes" id="UP000321570"/>
    </source>
</evidence>
<dbReference type="Pfam" id="PF24456">
    <property type="entry name" value="RHD_RETREG1-3"/>
    <property type="match status" value="1"/>
</dbReference>
<keyword evidence="3 6" id="KW-1133">Transmembrane helix</keyword>
<feature type="transmembrane region" description="Helical" evidence="6">
    <location>
        <begin position="40"/>
        <end position="60"/>
    </location>
</feature>
<proteinExistence type="predicted"/>
<accession>A0A564YZ23</accession>
<keyword evidence="4 6" id="KW-0472">Membrane</keyword>
<sequence length="458" mass="53093">MAVSVTQFYQERFYTDLFAILSHWKGVLLRFEYLLLYKKWIPSLIFFCIVHIAYWIPIYLQLNKTFVLATLVCLAVLFDLGKNWLLPKIENFIKFSTGFNFEHEIRLAIKNEEIYSIQELSYYVAKGLRRFLKLMNVFAPYRENHPTVFLILSCLISLVVIWIGYYAKEHHLTYFILNTILIFPGLIHHRVFPKIWAMVKPYIDKLEAEFDKGQLESIAEREAGEKELWEPIASSPFFKKPPESDPFETPKKQIDSFDPDDLDTSEAQFIQSFIPHRMQMSTEKNKLALDTMTREIMGTCRNQDDIDYWFAEVTEDPGNAKRSHSNSGTDHHTTPSDQVVSPNANSADPTFNSDLDSAAWDDFSHANARRRSCCNIVCSVVFRSVHSDKDISGSSRGIIVLSRPLTAPPLLNCRRHRQQYNKKPPPETASTSPLHRCQLFTITDGIYRHYHPPLTNHS</sequence>
<dbReference type="PANTHER" id="PTHR20952">
    <property type="entry name" value="ADP-RIBOSYLATION-LIKE FACTOR 6-INTERACTING PROTEIN"/>
    <property type="match status" value="1"/>
</dbReference>
<keyword evidence="9" id="KW-1185">Reference proteome</keyword>
<feature type="compositionally biased region" description="Basic and acidic residues" evidence="5">
    <location>
        <begin position="240"/>
        <end position="255"/>
    </location>
</feature>
<name>A0A564YZ23_HYMDI</name>
<dbReference type="InterPro" id="IPR052114">
    <property type="entry name" value="ER_autophagy_membrane_reg"/>
</dbReference>
<comment type="subcellular location">
    <subcellularLocation>
        <location evidence="1">Membrane</location>
        <topology evidence="1">Multi-pass membrane protein</topology>
    </subcellularLocation>
</comment>
<evidence type="ECO:0000256" key="4">
    <source>
        <dbReference type="ARBA" id="ARBA00023136"/>
    </source>
</evidence>
<dbReference type="GO" id="GO:0005783">
    <property type="term" value="C:endoplasmic reticulum"/>
    <property type="evidence" value="ECO:0007669"/>
    <property type="project" value="UniProtKB-ARBA"/>
</dbReference>
<gene>
    <name evidence="8" type="ORF">WMSIL1_LOCUS10271</name>
</gene>
<evidence type="ECO:0000259" key="7">
    <source>
        <dbReference type="Pfam" id="PF24456"/>
    </source>
</evidence>
<keyword evidence="2 6" id="KW-0812">Transmembrane</keyword>
<feature type="region of interest" description="Disordered" evidence="5">
    <location>
        <begin position="317"/>
        <end position="352"/>
    </location>
</feature>
<evidence type="ECO:0000256" key="3">
    <source>
        <dbReference type="ARBA" id="ARBA00022989"/>
    </source>
</evidence>
<organism evidence="8 9">
    <name type="scientific">Hymenolepis diminuta</name>
    <name type="common">Rat tapeworm</name>
    <dbReference type="NCBI Taxonomy" id="6216"/>
    <lineage>
        <taxon>Eukaryota</taxon>
        <taxon>Metazoa</taxon>
        <taxon>Spiralia</taxon>
        <taxon>Lophotrochozoa</taxon>
        <taxon>Platyhelminthes</taxon>
        <taxon>Cestoda</taxon>
        <taxon>Eucestoda</taxon>
        <taxon>Cyclophyllidea</taxon>
        <taxon>Hymenolepididae</taxon>
        <taxon>Hymenolepis</taxon>
    </lineage>
</organism>
<dbReference type="EMBL" id="CABIJS010000444">
    <property type="protein sequence ID" value="VUZ51933.1"/>
    <property type="molecule type" value="Genomic_DNA"/>
</dbReference>
<feature type="compositionally biased region" description="Polar residues" evidence="5">
    <location>
        <begin position="335"/>
        <end position="352"/>
    </location>
</feature>
<protein>
    <recommendedName>
        <fullName evidence="7">RETREG1-3/ARL6IP-like N-terminal reticulon-homology domain-containing protein</fullName>
    </recommendedName>
</protein>
<reference evidence="8 9" key="1">
    <citation type="submission" date="2019-07" db="EMBL/GenBank/DDBJ databases">
        <authorList>
            <person name="Jastrzebski P J."/>
            <person name="Paukszto L."/>
            <person name="Jastrzebski P J."/>
        </authorList>
    </citation>
    <scope>NUCLEOTIDE SEQUENCE [LARGE SCALE GENOMIC DNA]</scope>
    <source>
        <strain evidence="8 9">WMS-il1</strain>
    </source>
</reference>
<evidence type="ECO:0000256" key="5">
    <source>
        <dbReference type="SAM" id="MobiDB-lite"/>
    </source>
</evidence>
<feature type="region of interest" description="Disordered" evidence="5">
    <location>
        <begin position="235"/>
        <end position="261"/>
    </location>
</feature>
<feature type="transmembrane region" description="Helical" evidence="6">
    <location>
        <begin position="172"/>
        <end position="192"/>
    </location>
</feature>